<comment type="caution">
    <text evidence="2">The sequence shown here is derived from an EMBL/GenBank/DDBJ whole genome shotgun (WGS) entry which is preliminary data.</text>
</comment>
<evidence type="ECO:0000313" key="2">
    <source>
        <dbReference type="EMBL" id="GBN40291.1"/>
    </source>
</evidence>
<evidence type="ECO:0000313" key="1">
    <source>
        <dbReference type="EMBL" id="GBN40279.1"/>
    </source>
</evidence>
<evidence type="ECO:0000313" key="3">
    <source>
        <dbReference type="Proteomes" id="UP000499080"/>
    </source>
</evidence>
<dbReference type="AlphaFoldDB" id="A0A4Y2NLW6"/>
<proteinExistence type="predicted"/>
<protein>
    <submittedName>
        <fullName evidence="2">Uncharacterized protein</fullName>
    </submittedName>
</protein>
<organism evidence="2 3">
    <name type="scientific">Araneus ventricosus</name>
    <name type="common">Orbweaver spider</name>
    <name type="synonym">Epeira ventricosa</name>
    <dbReference type="NCBI Taxonomy" id="182803"/>
    <lineage>
        <taxon>Eukaryota</taxon>
        <taxon>Metazoa</taxon>
        <taxon>Ecdysozoa</taxon>
        <taxon>Arthropoda</taxon>
        <taxon>Chelicerata</taxon>
        <taxon>Arachnida</taxon>
        <taxon>Araneae</taxon>
        <taxon>Araneomorphae</taxon>
        <taxon>Entelegynae</taxon>
        <taxon>Araneoidea</taxon>
        <taxon>Araneidae</taxon>
        <taxon>Araneus</taxon>
    </lineage>
</organism>
<dbReference type="EMBL" id="BGPR01009480">
    <property type="protein sequence ID" value="GBN40279.1"/>
    <property type="molecule type" value="Genomic_DNA"/>
</dbReference>
<sequence>MWVFHHSQCAHRKAQISEVASRGHVMYYIQHLICHYVQKRKVSLLTGLVFQEEQMPNSEQIGKQAALAQVDALRILCHLSRCTDANSCMEASVFEIEHRLQWHLFENKSRR</sequence>
<dbReference type="Proteomes" id="UP000499080">
    <property type="component" value="Unassembled WGS sequence"/>
</dbReference>
<dbReference type="EMBL" id="BGPR01009482">
    <property type="protein sequence ID" value="GBN40291.1"/>
    <property type="molecule type" value="Genomic_DNA"/>
</dbReference>
<reference evidence="2 3" key="1">
    <citation type="journal article" date="2019" name="Sci. Rep.">
        <title>Orb-weaving spider Araneus ventricosus genome elucidates the spidroin gene catalogue.</title>
        <authorList>
            <person name="Kono N."/>
            <person name="Nakamura H."/>
            <person name="Ohtoshi R."/>
            <person name="Moran D.A.P."/>
            <person name="Shinohara A."/>
            <person name="Yoshida Y."/>
            <person name="Fujiwara M."/>
            <person name="Mori M."/>
            <person name="Tomita M."/>
            <person name="Arakawa K."/>
        </authorList>
    </citation>
    <scope>NUCLEOTIDE SEQUENCE [LARGE SCALE GENOMIC DNA]</scope>
</reference>
<keyword evidence="3" id="KW-1185">Reference proteome</keyword>
<name>A0A4Y2NLW6_ARAVE</name>
<dbReference type="OrthoDB" id="6454535at2759"/>
<gene>
    <name evidence="2" type="ORF">AVEN_177761_1</name>
    <name evidence="1" type="ORF">AVEN_210365_1</name>
</gene>
<accession>A0A4Y2NLW6</accession>